<keyword evidence="1" id="KW-0732">Signal</keyword>
<evidence type="ECO:0000313" key="2">
    <source>
        <dbReference type="EMBL" id="KAK9813273.1"/>
    </source>
</evidence>
<evidence type="ECO:0000256" key="1">
    <source>
        <dbReference type="SAM" id="SignalP"/>
    </source>
</evidence>
<accession>A0AAW1PTF2</accession>
<dbReference type="EMBL" id="JALJOR010000008">
    <property type="protein sequence ID" value="KAK9813273.1"/>
    <property type="molecule type" value="Genomic_DNA"/>
</dbReference>
<feature type="signal peptide" evidence="1">
    <location>
        <begin position="1"/>
        <end position="25"/>
    </location>
</feature>
<evidence type="ECO:0000313" key="3">
    <source>
        <dbReference type="Proteomes" id="UP001489004"/>
    </source>
</evidence>
<reference evidence="2 3" key="1">
    <citation type="journal article" date="2024" name="Nat. Commun.">
        <title>Phylogenomics reveals the evolutionary origins of lichenization in chlorophyte algae.</title>
        <authorList>
            <person name="Puginier C."/>
            <person name="Libourel C."/>
            <person name="Otte J."/>
            <person name="Skaloud P."/>
            <person name="Haon M."/>
            <person name="Grisel S."/>
            <person name="Petersen M."/>
            <person name="Berrin J.G."/>
            <person name="Delaux P.M."/>
            <person name="Dal Grande F."/>
            <person name="Keller J."/>
        </authorList>
    </citation>
    <scope>NUCLEOTIDE SEQUENCE [LARGE SCALE GENOMIC DNA]</scope>
    <source>
        <strain evidence="2 3">SAG 2043</strain>
    </source>
</reference>
<name>A0AAW1PTF2_9CHLO</name>
<comment type="caution">
    <text evidence="2">The sequence shown here is derived from an EMBL/GenBank/DDBJ whole genome shotgun (WGS) entry which is preliminary data.</text>
</comment>
<keyword evidence="3" id="KW-1185">Reference proteome</keyword>
<organism evidence="2 3">
    <name type="scientific">[Myrmecia] bisecta</name>
    <dbReference type="NCBI Taxonomy" id="41462"/>
    <lineage>
        <taxon>Eukaryota</taxon>
        <taxon>Viridiplantae</taxon>
        <taxon>Chlorophyta</taxon>
        <taxon>core chlorophytes</taxon>
        <taxon>Trebouxiophyceae</taxon>
        <taxon>Trebouxiales</taxon>
        <taxon>Trebouxiaceae</taxon>
        <taxon>Myrmecia</taxon>
    </lineage>
</organism>
<dbReference type="Proteomes" id="UP001489004">
    <property type="component" value="Unassembled WGS sequence"/>
</dbReference>
<gene>
    <name evidence="2" type="ORF">WJX72_011752</name>
</gene>
<dbReference type="AlphaFoldDB" id="A0AAW1PTF2"/>
<protein>
    <submittedName>
        <fullName evidence="2">Uncharacterized protein</fullName>
    </submittedName>
</protein>
<sequence length="468" mass="48846">MLTAPTLVLQRLLLVLALVAAAVRAEPPLLQGNTLLSTGSPDPCFEFNGARPYPAAGCNVFQRCDYGIGELRKCPAGMAAGPTACEFAASPCAMPTNASAPAPAAAFTPEPAPELLPAYGYGFDNPGVIPEDFHTLEFAYLTNTSNMAVRSGDAYLFGGDPARVSLVDGATSGSLTYQLPSAVGSATLRVWVFASNGVRLSVSAGNATGLQVFAHASAPGANLTKTDDGNSVSVYFGNNGNSQVWTLHALQIYTPSLSKTITLGLEVREENKGEAWKVQLGQLNFHTLPLTLTSLIPTTTAACWQTSEYGRGSGTIPQSCAPGYEFQAGFCYAVCEPGYVGVGPVCWGPCPAGTTDIGAICSSPVRTVSSDYSSCRWWNCCGIGKWDGYGCSNNCPAGYTWYGCTCTKGDTSVTKPSHGRPPVLPQCEAGKEEQGGLCYTPCQPEIYSAAGAEASKVFQEIANSCTGA</sequence>
<feature type="chain" id="PRO_5043788720" evidence="1">
    <location>
        <begin position="26"/>
        <end position="468"/>
    </location>
</feature>
<proteinExistence type="predicted"/>